<evidence type="ECO:0008006" key="3">
    <source>
        <dbReference type="Google" id="ProtNLM"/>
    </source>
</evidence>
<gene>
    <name evidence="1" type="ORF">OKA104_LOCUS38262</name>
</gene>
<name>A0A819Y5Z6_9BILA</name>
<protein>
    <recommendedName>
        <fullName evidence="3">F-box domain-containing protein</fullName>
    </recommendedName>
</protein>
<dbReference type="Proteomes" id="UP000663881">
    <property type="component" value="Unassembled WGS sequence"/>
</dbReference>
<sequence>MSNAIRVPTHFTALPNEIVLIIFMYLTYAETIKSFGSLKCQRYKRLLQTYCYKSIDFYTTTFSTFQLCCTQMLNQFRLNVQILKLGHRDCYSQLRIFSRYCLSSSSLLDVFPQLQTLVLRNVHDSDVNDLVPYLPTIPFIDKIILNECPLNKASILICRYLLNNSLNNRLTSCTLNSTSKKECLLFHEPLSASYQRQYSLIYLRIDVYDFASLKHLLMFFPNLSTLDVRLGTEVKSSDQELFPLSFNPCSHLTKLVLRLRDKIVQEFRSIIKFILLFRNTLLTLHLSLIHQDLNFKRTLTYIDGNHLFNEIVIHMKMMKDFSFWIETVCLCKQQMNNIIQSFQTKYWLTMHIGCYHDRKHNLYIMFTLPYVHNLGFVVSNDIIHTHFNHTDDRLDYLISMLYMKAQRIDILTGVNKSLSGTFLRMLKQGCHRGKSIRIIPYGIYHLEHNDHNLMPFDTLEIIGCYENQSIDVNLFVVDGFINTTITWLNWMPHIRILNIDNERLLHLCINNININRFLSLELLIIHQINNSQLYEALSIISSLGSSSSLHTIHLQQYGSNYRFTADDLLLILNQIRHNLSGLKIMTIEFHKDAIFNIEILDKLTDIQKKNCHLEYIHISNAYIELWFH</sequence>
<dbReference type="AlphaFoldDB" id="A0A819Y5Z6"/>
<feature type="non-terminal residue" evidence="1">
    <location>
        <position position="1"/>
    </location>
</feature>
<evidence type="ECO:0000313" key="2">
    <source>
        <dbReference type="Proteomes" id="UP000663881"/>
    </source>
</evidence>
<accession>A0A819Y5Z6</accession>
<proteinExistence type="predicted"/>
<comment type="caution">
    <text evidence="1">The sequence shown here is derived from an EMBL/GenBank/DDBJ whole genome shotgun (WGS) entry which is preliminary data.</text>
</comment>
<evidence type="ECO:0000313" key="1">
    <source>
        <dbReference type="EMBL" id="CAF4151252.1"/>
    </source>
</evidence>
<dbReference type="EMBL" id="CAJOAY010006809">
    <property type="protein sequence ID" value="CAF4151252.1"/>
    <property type="molecule type" value="Genomic_DNA"/>
</dbReference>
<organism evidence="1 2">
    <name type="scientific">Adineta steineri</name>
    <dbReference type="NCBI Taxonomy" id="433720"/>
    <lineage>
        <taxon>Eukaryota</taxon>
        <taxon>Metazoa</taxon>
        <taxon>Spiralia</taxon>
        <taxon>Gnathifera</taxon>
        <taxon>Rotifera</taxon>
        <taxon>Eurotatoria</taxon>
        <taxon>Bdelloidea</taxon>
        <taxon>Adinetida</taxon>
        <taxon>Adinetidae</taxon>
        <taxon>Adineta</taxon>
    </lineage>
</organism>
<reference evidence="1" key="1">
    <citation type="submission" date="2021-02" db="EMBL/GenBank/DDBJ databases">
        <authorList>
            <person name="Nowell W R."/>
        </authorList>
    </citation>
    <scope>NUCLEOTIDE SEQUENCE</scope>
</reference>